<keyword evidence="1" id="KW-0175">Coiled coil</keyword>
<reference evidence="3 4" key="1">
    <citation type="submission" date="2018-10" db="EMBL/GenBank/DDBJ databases">
        <title>Genomic Encyclopedia of Type Strains, Phase IV (KMG-IV): sequencing the most valuable type-strain genomes for metagenomic binning, comparative biology and taxonomic classification.</title>
        <authorList>
            <person name="Goeker M."/>
        </authorList>
    </citation>
    <scope>NUCLEOTIDE SEQUENCE [LARGE SCALE GENOMIC DNA]</scope>
    <source>
        <strain evidence="3 4">DSM 12769</strain>
    </source>
</reference>
<evidence type="ECO:0000313" key="3">
    <source>
        <dbReference type="EMBL" id="RLK46966.1"/>
    </source>
</evidence>
<feature type="coiled-coil region" evidence="1">
    <location>
        <begin position="248"/>
        <end position="275"/>
    </location>
</feature>
<evidence type="ECO:0000256" key="1">
    <source>
        <dbReference type="SAM" id="Coils"/>
    </source>
</evidence>
<name>A0A498BX91_9GAMM</name>
<feature type="transmembrane region" description="Helical" evidence="2">
    <location>
        <begin position="7"/>
        <end position="26"/>
    </location>
</feature>
<gene>
    <name evidence="3" type="ORF">DFR31_2280</name>
</gene>
<keyword evidence="4" id="KW-1185">Reference proteome</keyword>
<evidence type="ECO:0000256" key="2">
    <source>
        <dbReference type="SAM" id="Phobius"/>
    </source>
</evidence>
<proteinExistence type="predicted"/>
<dbReference type="EMBL" id="RCDA01000004">
    <property type="protein sequence ID" value="RLK46966.1"/>
    <property type="molecule type" value="Genomic_DNA"/>
</dbReference>
<keyword evidence="2" id="KW-0812">Transmembrane</keyword>
<organism evidence="3 4">
    <name type="scientific">Alkalispirillum mobile</name>
    <dbReference type="NCBI Taxonomy" id="85925"/>
    <lineage>
        <taxon>Bacteria</taxon>
        <taxon>Pseudomonadati</taxon>
        <taxon>Pseudomonadota</taxon>
        <taxon>Gammaproteobacteria</taxon>
        <taxon>Chromatiales</taxon>
        <taxon>Ectothiorhodospiraceae</taxon>
        <taxon>Alkalispirillum</taxon>
    </lineage>
</organism>
<protein>
    <recommendedName>
        <fullName evidence="5">MotA/TolQ/ExbB proton channel family protein</fullName>
    </recommendedName>
</protein>
<evidence type="ECO:0008006" key="5">
    <source>
        <dbReference type="Google" id="ProtNLM"/>
    </source>
</evidence>
<feature type="transmembrane region" description="Helical" evidence="2">
    <location>
        <begin position="181"/>
        <end position="204"/>
    </location>
</feature>
<dbReference type="AlphaFoldDB" id="A0A498BX91"/>
<feature type="transmembrane region" description="Helical" evidence="2">
    <location>
        <begin position="128"/>
        <end position="146"/>
    </location>
</feature>
<dbReference type="RefSeq" id="WP_121442806.1">
    <property type="nucleotide sequence ID" value="NZ_RCDA01000004.1"/>
</dbReference>
<sequence length="328" mass="35454">MTPPTRVLNWMALFVAAVVAVCALLWEPLLDALLANPVFNGMILMALLVGLAINVRQVLVLAPEARWVDAVGQGYTPQGPGARSSPLQALRHSMHRRGERPRLSTLAARTLLDGVRGRLDDSRDLSRYFIGLLIFLGLLGTFWGLLDTLRAIGSVLAGLSPEGQEATALFAALRDGLQEPLAGMGTAFSSSLFGLGGALVLGFIDLQTGHAQNRFYNELEEWLSGYVSTSGAVADGEQAVPAYIEALLEQTADSLDKLQRTMQRAEGQHHGHADEATLQHLRNMDACLMRLLEDMPTHRAQLTDELRSEIRLLARTLAGGRGSGGRDA</sequence>
<accession>A0A498BX91</accession>
<feature type="transmembrane region" description="Helical" evidence="2">
    <location>
        <begin position="32"/>
        <end position="53"/>
    </location>
</feature>
<keyword evidence="2" id="KW-1133">Transmembrane helix</keyword>
<comment type="caution">
    <text evidence="3">The sequence shown here is derived from an EMBL/GenBank/DDBJ whole genome shotgun (WGS) entry which is preliminary data.</text>
</comment>
<keyword evidence="2" id="KW-0472">Membrane</keyword>
<evidence type="ECO:0000313" key="4">
    <source>
        <dbReference type="Proteomes" id="UP000275461"/>
    </source>
</evidence>
<dbReference type="OrthoDB" id="9794540at2"/>
<dbReference type="Proteomes" id="UP000275461">
    <property type="component" value="Unassembled WGS sequence"/>
</dbReference>